<reference evidence="2" key="1">
    <citation type="submission" date="2016-09" db="EMBL/GenBank/DDBJ databases">
        <authorList>
            <person name="Varghese N."/>
            <person name="Submissions S."/>
        </authorList>
    </citation>
    <scope>NUCLEOTIDE SEQUENCE [LARGE SCALE GENOMIC DNA]</scope>
    <source>
        <strain evidence="2">ANC 4466</strain>
    </source>
</reference>
<evidence type="ECO:0000313" key="2">
    <source>
        <dbReference type="Proteomes" id="UP000219042"/>
    </source>
</evidence>
<gene>
    <name evidence="1" type="ORF">SAMN05421731_101639</name>
</gene>
<dbReference type="Proteomes" id="UP000219042">
    <property type="component" value="Unassembled WGS sequence"/>
</dbReference>
<proteinExistence type="predicted"/>
<dbReference type="OrthoDB" id="5772917at2"/>
<keyword evidence="2" id="KW-1185">Reference proteome</keyword>
<accession>A0A240E4B2</accession>
<dbReference type="AlphaFoldDB" id="A0A240E4B2"/>
<dbReference type="EMBL" id="OANT01000001">
    <property type="protein sequence ID" value="SNX43597.1"/>
    <property type="molecule type" value="Genomic_DNA"/>
</dbReference>
<dbReference type="RefSeq" id="WP_097077871.1">
    <property type="nucleotide sequence ID" value="NZ_BAABHT010000020.1"/>
</dbReference>
<name>A0A240E4B2_9GAMM</name>
<protein>
    <submittedName>
        <fullName evidence="1">Uncharacterized protein</fullName>
    </submittedName>
</protein>
<sequence>MSVVEMIYQHSLHLSEEEAKQALAFILFLEQRSMNHEQTQKVVSDLKEKLEIDEELLHQHEIEQDFWLATGIWQDRDIDAHQLRQDAWQR</sequence>
<organism evidence="1 2">
    <name type="scientific">Acinetobacter puyangensis</name>
    <dbReference type="NCBI Taxonomy" id="1096779"/>
    <lineage>
        <taxon>Bacteria</taxon>
        <taxon>Pseudomonadati</taxon>
        <taxon>Pseudomonadota</taxon>
        <taxon>Gammaproteobacteria</taxon>
        <taxon>Moraxellales</taxon>
        <taxon>Moraxellaceae</taxon>
        <taxon>Acinetobacter</taxon>
    </lineage>
</organism>
<evidence type="ECO:0000313" key="1">
    <source>
        <dbReference type="EMBL" id="SNX43597.1"/>
    </source>
</evidence>